<dbReference type="InterPro" id="IPR009057">
    <property type="entry name" value="Homeodomain-like_sf"/>
</dbReference>
<dbReference type="Proteomes" id="UP000256297">
    <property type="component" value="Unassembled WGS sequence"/>
</dbReference>
<keyword evidence="1" id="KW-0805">Transcription regulation</keyword>
<evidence type="ECO:0000313" key="4">
    <source>
        <dbReference type="EMBL" id="SOY78116.1"/>
    </source>
</evidence>
<dbReference type="AlphaFoldDB" id="A0A375CRT2"/>
<name>A0A375CRT2_9BURK</name>
<sequence>MIRSPCALQLPCFDACKTPGRWRKIRRGGIKPISICIVPKKESQSAANGGLVAVVVYDGLSLFEYGCAVEVFGLPRPEMGNAWYRFATCSAEPGRLRGPGGIRVQADGGLELLSRAKTIIIPGWRDIEAVVPAELCRALRKANKRGARIMSICTGAFVLAASGLLDGKRATTHWRHAATLAERYPEIRVEADVLYVDAGDVLTSAGSAAGIDLCLHLIRRDFGPRAANQVARRLVMPPHREGGQAQYIAEPVSKRSNASLAPLVDAVRATLDEDWPIARMARQAVMSARTFQRHFVSMMGMPPGEWLLIERLSRAREMLEETDSSVDEIAVRVGFGAAATLRNHFRIRLGTSPGDYRRRFSTSVLH</sequence>
<dbReference type="InterPro" id="IPR029062">
    <property type="entry name" value="Class_I_gatase-like"/>
</dbReference>
<dbReference type="SUPFAM" id="SSF46689">
    <property type="entry name" value="Homeodomain-like"/>
    <property type="match status" value="2"/>
</dbReference>
<dbReference type="InterPro" id="IPR018060">
    <property type="entry name" value="HTH_AraC"/>
</dbReference>
<proteinExistence type="predicted"/>
<dbReference type="PANTHER" id="PTHR43130:SF3">
    <property type="entry name" value="HTH-TYPE TRANSCRIPTIONAL REGULATOR RV1931C"/>
    <property type="match status" value="1"/>
</dbReference>
<dbReference type="InterPro" id="IPR002818">
    <property type="entry name" value="DJ-1/PfpI"/>
</dbReference>
<dbReference type="Gene3D" id="3.40.50.880">
    <property type="match status" value="1"/>
</dbReference>
<organism evidence="4 5">
    <name type="scientific">Cupriavidus taiwanensis</name>
    <dbReference type="NCBI Taxonomy" id="164546"/>
    <lineage>
        <taxon>Bacteria</taxon>
        <taxon>Pseudomonadati</taxon>
        <taxon>Pseudomonadota</taxon>
        <taxon>Betaproteobacteria</taxon>
        <taxon>Burkholderiales</taxon>
        <taxon>Burkholderiaceae</taxon>
        <taxon>Cupriavidus</taxon>
    </lineage>
</organism>
<evidence type="ECO:0000313" key="5">
    <source>
        <dbReference type="Proteomes" id="UP000256297"/>
    </source>
</evidence>
<dbReference type="InterPro" id="IPR052158">
    <property type="entry name" value="INH-QAR"/>
</dbReference>
<dbReference type="CDD" id="cd03137">
    <property type="entry name" value="GATase1_AraC_1"/>
    <property type="match status" value="1"/>
</dbReference>
<feature type="domain" description="HTH araC/xylS-type" evidence="3">
    <location>
        <begin position="261"/>
        <end position="359"/>
    </location>
</feature>
<dbReference type="PANTHER" id="PTHR43130">
    <property type="entry name" value="ARAC-FAMILY TRANSCRIPTIONAL REGULATOR"/>
    <property type="match status" value="1"/>
</dbReference>
<dbReference type="NCBIfam" id="NF006902">
    <property type="entry name" value="PRK09393.1"/>
    <property type="match status" value="1"/>
</dbReference>
<reference evidence="5" key="1">
    <citation type="submission" date="2018-01" db="EMBL/GenBank/DDBJ databases">
        <authorList>
            <person name="Gaut B.S."/>
            <person name="Morton B.R."/>
            <person name="Clegg M.T."/>
            <person name="Duvall M.R."/>
        </authorList>
    </citation>
    <scope>NUCLEOTIDE SEQUENCE [LARGE SCALE GENOMIC DNA]</scope>
</reference>
<evidence type="ECO:0000256" key="2">
    <source>
        <dbReference type="ARBA" id="ARBA00023163"/>
    </source>
</evidence>
<dbReference type="GO" id="GO:0003700">
    <property type="term" value="F:DNA-binding transcription factor activity"/>
    <property type="evidence" value="ECO:0007669"/>
    <property type="project" value="InterPro"/>
</dbReference>
<dbReference type="PROSITE" id="PS01124">
    <property type="entry name" value="HTH_ARAC_FAMILY_2"/>
    <property type="match status" value="1"/>
</dbReference>
<protein>
    <submittedName>
        <fullName evidence="4">AraC family transcriptional regulator</fullName>
    </submittedName>
</protein>
<dbReference type="SUPFAM" id="SSF52317">
    <property type="entry name" value="Class I glutamine amidotransferase-like"/>
    <property type="match status" value="1"/>
</dbReference>
<dbReference type="Gene3D" id="1.10.10.60">
    <property type="entry name" value="Homeodomain-like"/>
    <property type="match status" value="1"/>
</dbReference>
<accession>A0A375CRT2</accession>
<evidence type="ECO:0000256" key="1">
    <source>
        <dbReference type="ARBA" id="ARBA00023015"/>
    </source>
</evidence>
<dbReference type="GO" id="GO:0043565">
    <property type="term" value="F:sequence-specific DNA binding"/>
    <property type="evidence" value="ECO:0007669"/>
    <property type="project" value="InterPro"/>
</dbReference>
<keyword evidence="2" id="KW-0804">Transcription</keyword>
<comment type="caution">
    <text evidence="4">The sequence shown here is derived from an EMBL/GenBank/DDBJ whole genome shotgun (WGS) entry which is preliminary data.</text>
</comment>
<dbReference type="Pfam" id="PF01965">
    <property type="entry name" value="DJ-1_PfpI"/>
    <property type="match status" value="1"/>
</dbReference>
<dbReference type="EMBL" id="OFSP01000080">
    <property type="protein sequence ID" value="SOY78116.1"/>
    <property type="molecule type" value="Genomic_DNA"/>
</dbReference>
<dbReference type="SMART" id="SM00342">
    <property type="entry name" value="HTH_ARAC"/>
    <property type="match status" value="1"/>
</dbReference>
<dbReference type="Pfam" id="PF12833">
    <property type="entry name" value="HTH_18"/>
    <property type="match status" value="1"/>
</dbReference>
<gene>
    <name evidence="4" type="ORF">CBM2589_U30012</name>
</gene>
<evidence type="ECO:0000259" key="3">
    <source>
        <dbReference type="PROSITE" id="PS01124"/>
    </source>
</evidence>